<dbReference type="Proteomes" id="UP000292564">
    <property type="component" value="Unassembled WGS sequence"/>
</dbReference>
<evidence type="ECO:0000313" key="3">
    <source>
        <dbReference type="Proteomes" id="UP000292564"/>
    </source>
</evidence>
<evidence type="ECO:0000256" key="1">
    <source>
        <dbReference type="SAM" id="MobiDB-lite"/>
    </source>
</evidence>
<protein>
    <submittedName>
        <fullName evidence="2">Uncharacterized protein</fullName>
    </submittedName>
</protein>
<organism evidence="2 3">
    <name type="scientific">Krasilnikovia cinnamomea</name>
    <dbReference type="NCBI Taxonomy" id="349313"/>
    <lineage>
        <taxon>Bacteria</taxon>
        <taxon>Bacillati</taxon>
        <taxon>Actinomycetota</taxon>
        <taxon>Actinomycetes</taxon>
        <taxon>Micromonosporales</taxon>
        <taxon>Micromonosporaceae</taxon>
        <taxon>Krasilnikovia</taxon>
    </lineage>
</organism>
<dbReference type="EMBL" id="SHKY01000001">
    <property type="protein sequence ID" value="RZU53398.1"/>
    <property type="molecule type" value="Genomic_DNA"/>
</dbReference>
<gene>
    <name evidence="2" type="ORF">EV385_5322</name>
</gene>
<dbReference type="AlphaFoldDB" id="A0A4Q7ZQJ8"/>
<accession>A0A4Q7ZQJ8</accession>
<evidence type="ECO:0000313" key="2">
    <source>
        <dbReference type="EMBL" id="RZU53398.1"/>
    </source>
</evidence>
<proteinExistence type="predicted"/>
<name>A0A4Q7ZQJ8_9ACTN</name>
<feature type="region of interest" description="Disordered" evidence="1">
    <location>
        <begin position="62"/>
        <end position="89"/>
    </location>
</feature>
<comment type="caution">
    <text evidence="2">The sequence shown here is derived from an EMBL/GenBank/DDBJ whole genome shotgun (WGS) entry which is preliminary data.</text>
</comment>
<keyword evidence="3" id="KW-1185">Reference proteome</keyword>
<sequence>MHIDSGEYTHVFALDMEQSAGLMRHAHEAYAVAVRHRQPAMIHANDLGLLLHGYAMMRRRLAAEPTSRSSPAATLSTVPQRADRPPERPIDHQLLRALRAVATRHAGREVCQETQQKQP</sequence>
<feature type="compositionally biased region" description="Polar residues" evidence="1">
    <location>
        <begin position="66"/>
        <end position="79"/>
    </location>
</feature>
<reference evidence="2 3" key="1">
    <citation type="submission" date="2019-02" db="EMBL/GenBank/DDBJ databases">
        <title>Sequencing the genomes of 1000 actinobacteria strains.</title>
        <authorList>
            <person name="Klenk H.-P."/>
        </authorList>
    </citation>
    <scope>NUCLEOTIDE SEQUENCE [LARGE SCALE GENOMIC DNA]</scope>
    <source>
        <strain evidence="2 3">DSM 45162</strain>
    </source>
</reference>